<dbReference type="InterPro" id="IPR026350">
    <property type="entry name" value="GxxExxY"/>
</dbReference>
<proteinExistence type="predicted"/>
<accession>A0A2R3Z9E7</accession>
<evidence type="ECO:0000313" key="1">
    <source>
        <dbReference type="EMBL" id="AVR46911.1"/>
    </source>
</evidence>
<dbReference type="Proteomes" id="UP000241507">
    <property type="component" value="Chromosome"/>
</dbReference>
<keyword evidence="2" id="KW-1185">Reference proteome</keyword>
<dbReference type="NCBIfam" id="TIGR04256">
    <property type="entry name" value="GxxExxY"/>
    <property type="match status" value="1"/>
</dbReference>
<gene>
    <name evidence="1" type="ORF">C7S20_17490</name>
</gene>
<dbReference type="Pfam" id="PF13366">
    <property type="entry name" value="PDDEXK_3"/>
    <property type="match status" value="1"/>
</dbReference>
<protein>
    <submittedName>
        <fullName evidence="1">GxxExxY protein</fullName>
    </submittedName>
</protein>
<sequence>MGDNKLLFEEETYKIIGACMKVHRNLGAGFLESVYQEALEKEFNSQKINFQKQLKLKLMYDGQPMKKFFVADFVCFEKILIEIKAASFLIKDAEAQVINYLRSTELPLGLLVNFGQKSLVWKRFINTKSA</sequence>
<dbReference type="KEGG" id="grs:C7S20_17490"/>
<dbReference type="OrthoDB" id="9806869at2"/>
<dbReference type="EMBL" id="CP028136">
    <property type="protein sequence ID" value="AVR46911.1"/>
    <property type="molecule type" value="Genomic_DNA"/>
</dbReference>
<reference evidence="2" key="1">
    <citation type="submission" date="2018-03" db="EMBL/GenBank/DDBJ databases">
        <title>Gramella fulva sp. nov., isolated from a dry surface of tidal flat.</title>
        <authorList>
            <person name="Hwang S.H."/>
            <person name="Hwang W.M."/>
            <person name="Kang K."/>
            <person name="Ahn T.-Y."/>
        </authorList>
    </citation>
    <scope>NUCLEOTIDE SEQUENCE [LARGE SCALE GENOMIC DNA]</scope>
    <source>
        <strain evidence="2">SH35</strain>
    </source>
</reference>
<organism evidence="1 2">
    <name type="scientific">Christiangramia fulva</name>
    <dbReference type="NCBI Taxonomy" id="2126553"/>
    <lineage>
        <taxon>Bacteria</taxon>
        <taxon>Pseudomonadati</taxon>
        <taxon>Bacteroidota</taxon>
        <taxon>Flavobacteriia</taxon>
        <taxon>Flavobacteriales</taxon>
        <taxon>Flavobacteriaceae</taxon>
        <taxon>Christiangramia</taxon>
    </lineage>
</organism>
<evidence type="ECO:0000313" key="2">
    <source>
        <dbReference type="Proteomes" id="UP000241507"/>
    </source>
</evidence>
<dbReference type="RefSeq" id="WP_107013682.1">
    <property type="nucleotide sequence ID" value="NZ_CP028136.1"/>
</dbReference>
<name>A0A2R3Z9E7_9FLAO</name>
<dbReference type="AlphaFoldDB" id="A0A2R3Z9E7"/>